<accession>A0A7G9Z6N9</accession>
<feature type="compositionally biased region" description="Basic and acidic residues" evidence="1">
    <location>
        <begin position="38"/>
        <end position="47"/>
    </location>
</feature>
<dbReference type="EMBL" id="MT631633">
    <property type="protein sequence ID" value="QNO55923.1"/>
    <property type="molecule type" value="Genomic_DNA"/>
</dbReference>
<feature type="compositionally biased region" description="Basic and acidic residues" evidence="1">
    <location>
        <begin position="7"/>
        <end position="31"/>
    </location>
</feature>
<evidence type="ECO:0000313" key="2">
    <source>
        <dbReference type="EMBL" id="QNO55923.1"/>
    </source>
</evidence>
<reference evidence="2" key="1">
    <citation type="submission" date="2020-06" db="EMBL/GenBank/DDBJ databases">
        <title>Unique genomic features of the anaerobic methanotrophic archaea.</title>
        <authorList>
            <person name="Chadwick G.L."/>
            <person name="Skennerton C.T."/>
            <person name="Laso-Perez R."/>
            <person name="Leu A.O."/>
            <person name="Speth D.R."/>
            <person name="Yu H."/>
            <person name="Morgan-Lang C."/>
            <person name="Hatzenpichler R."/>
            <person name="Goudeau D."/>
            <person name="Malmstrom R."/>
            <person name="Brazelton W.J."/>
            <person name="Woyke T."/>
            <person name="Hallam S.J."/>
            <person name="Tyson G.W."/>
            <person name="Wegener G."/>
            <person name="Boetius A."/>
            <person name="Orphan V."/>
        </authorList>
    </citation>
    <scope>NUCLEOTIDE SEQUENCE</scope>
</reference>
<sequence length="80" mass="9580">MPPTRTISEKAFTREKKTLEKKIKREKEQVEKRKRKEDRRGRPKNGEDLERFYQIKAGFEEDEGAIKNIIKILKCGIYNI</sequence>
<gene>
    <name evidence="2" type="ORF">JGNPCJAK_00027</name>
</gene>
<feature type="region of interest" description="Disordered" evidence="1">
    <location>
        <begin position="1"/>
        <end position="47"/>
    </location>
</feature>
<organism evidence="2">
    <name type="scientific">Candidatus Methanophaga sp. ANME-1 ERB7</name>
    <dbReference type="NCBI Taxonomy" id="2759913"/>
    <lineage>
        <taxon>Archaea</taxon>
        <taxon>Methanobacteriati</taxon>
        <taxon>Methanobacteriota</taxon>
        <taxon>Stenosarchaea group</taxon>
        <taxon>Methanomicrobia</taxon>
        <taxon>Candidatus Methanophagales</taxon>
        <taxon>Candidatus Methanophagaceae</taxon>
        <taxon>Candidatus Methanophaga</taxon>
    </lineage>
</organism>
<protein>
    <submittedName>
        <fullName evidence="2">Uncharacterized protein</fullName>
    </submittedName>
</protein>
<name>A0A7G9Z6N9_9EURY</name>
<dbReference type="AlphaFoldDB" id="A0A7G9Z6N9"/>
<proteinExistence type="predicted"/>
<evidence type="ECO:0000256" key="1">
    <source>
        <dbReference type="SAM" id="MobiDB-lite"/>
    </source>
</evidence>